<dbReference type="HOGENOM" id="CLU_1138967_0_0_1"/>
<evidence type="ECO:0000313" key="1">
    <source>
        <dbReference type="EMBL" id="EKC37587.1"/>
    </source>
</evidence>
<dbReference type="InParanoid" id="K1QLC1"/>
<dbReference type="SMART" id="SM00289">
    <property type="entry name" value="WR1"/>
    <property type="match status" value="3"/>
</dbReference>
<sequence length="244" mass="27024">MEFLILVGALVCAAQDTPNVCEVGNPSGKCSLTELYCQKGYECVDGNCCQVKERICPHNQLSHGLCDDNGQCPDPGHQCYTTDDDRRVCCNKNLPTPKQRDCLRGKPCESSDDCQKSYQCVEGSCCKTSDSDSCPMTYFINPLLGCYLIVEEKVTHDIAKQRCANDGGSLLLLKSKEEEDELKKLIAEKGLSHVTIQGSRSFGSSDWVTDNGSPLPYRHSIIWFDSDPNKTLSNPHITHNEEMS</sequence>
<dbReference type="InterPro" id="IPR016187">
    <property type="entry name" value="CTDL_fold"/>
</dbReference>
<reference evidence="1" key="1">
    <citation type="journal article" date="2012" name="Nature">
        <title>The oyster genome reveals stress adaptation and complexity of shell formation.</title>
        <authorList>
            <person name="Zhang G."/>
            <person name="Fang X."/>
            <person name="Guo X."/>
            <person name="Li L."/>
            <person name="Luo R."/>
            <person name="Xu F."/>
            <person name="Yang P."/>
            <person name="Zhang L."/>
            <person name="Wang X."/>
            <person name="Qi H."/>
            <person name="Xiong Z."/>
            <person name="Que H."/>
            <person name="Xie Y."/>
            <person name="Holland P.W."/>
            <person name="Paps J."/>
            <person name="Zhu Y."/>
            <person name="Wu F."/>
            <person name="Chen Y."/>
            <person name="Wang J."/>
            <person name="Peng C."/>
            <person name="Meng J."/>
            <person name="Yang L."/>
            <person name="Liu J."/>
            <person name="Wen B."/>
            <person name="Zhang N."/>
            <person name="Huang Z."/>
            <person name="Zhu Q."/>
            <person name="Feng Y."/>
            <person name="Mount A."/>
            <person name="Hedgecock D."/>
            <person name="Xu Z."/>
            <person name="Liu Y."/>
            <person name="Domazet-Loso T."/>
            <person name="Du Y."/>
            <person name="Sun X."/>
            <person name="Zhang S."/>
            <person name="Liu B."/>
            <person name="Cheng P."/>
            <person name="Jiang X."/>
            <person name="Li J."/>
            <person name="Fan D."/>
            <person name="Wang W."/>
            <person name="Fu W."/>
            <person name="Wang T."/>
            <person name="Wang B."/>
            <person name="Zhang J."/>
            <person name="Peng Z."/>
            <person name="Li Y."/>
            <person name="Li N."/>
            <person name="Wang J."/>
            <person name="Chen M."/>
            <person name="He Y."/>
            <person name="Tan F."/>
            <person name="Song X."/>
            <person name="Zheng Q."/>
            <person name="Huang R."/>
            <person name="Yang H."/>
            <person name="Du X."/>
            <person name="Chen L."/>
            <person name="Yang M."/>
            <person name="Gaffney P.M."/>
            <person name="Wang S."/>
            <person name="Luo L."/>
            <person name="She Z."/>
            <person name="Ming Y."/>
            <person name="Huang W."/>
            <person name="Zhang S."/>
            <person name="Huang B."/>
            <person name="Zhang Y."/>
            <person name="Qu T."/>
            <person name="Ni P."/>
            <person name="Miao G."/>
            <person name="Wang J."/>
            <person name="Wang Q."/>
            <person name="Steinberg C.E."/>
            <person name="Wang H."/>
            <person name="Li N."/>
            <person name="Qian L."/>
            <person name="Zhang G."/>
            <person name="Li Y."/>
            <person name="Yang H."/>
            <person name="Liu X."/>
            <person name="Wang J."/>
            <person name="Yin Y."/>
            <person name="Wang J."/>
        </authorList>
    </citation>
    <scope>NUCLEOTIDE SEQUENCE [LARGE SCALE GENOMIC DNA]</scope>
    <source>
        <strain evidence="1">05x7-T-G4-1.051#20</strain>
    </source>
</reference>
<accession>K1QLC1</accession>
<proteinExistence type="predicted"/>
<dbReference type="CDD" id="cd00037">
    <property type="entry name" value="CLECT"/>
    <property type="match status" value="1"/>
</dbReference>
<dbReference type="InterPro" id="IPR006150">
    <property type="entry name" value="Cys_repeat_1"/>
</dbReference>
<protein>
    <recommendedName>
        <fullName evidence="2">C-type lectin domain-containing protein</fullName>
    </recommendedName>
</protein>
<dbReference type="SUPFAM" id="SSF56436">
    <property type="entry name" value="C-type lectin-like"/>
    <property type="match status" value="1"/>
</dbReference>
<evidence type="ECO:0008006" key="2">
    <source>
        <dbReference type="Google" id="ProtNLM"/>
    </source>
</evidence>
<dbReference type="EMBL" id="JH817012">
    <property type="protein sequence ID" value="EKC37587.1"/>
    <property type="molecule type" value="Genomic_DNA"/>
</dbReference>
<dbReference type="InterPro" id="IPR016186">
    <property type="entry name" value="C-type_lectin-like/link_sf"/>
</dbReference>
<name>K1QLC1_MAGGI</name>
<dbReference type="Gene3D" id="3.10.100.10">
    <property type="entry name" value="Mannose-Binding Protein A, subunit A"/>
    <property type="match status" value="1"/>
</dbReference>
<organism evidence="1">
    <name type="scientific">Magallana gigas</name>
    <name type="common">Pacific oyster</name>
    <name type="synonym">Crassostrea gigas</name>
    <dbReference type="NCBI Taxonomy" id="29159"/>
    <lineage>
        <taxon>Eukaryota</taxon>
        <taxon>Metazoa</taxon>
        <taxon>Spiralia</taxon>
        <taxon>Lophotrochozoa</taxon>
        <taxon>Mollusca</taxon>
        <taxon>Bivalvia</taxon>
        <taxon>Autobranchia</taxon>
        <taxon>Pteriomorphia</taxon>
        <taxon>Ostreida</taxon>
        <taxon>Ostreoidea</taxon>
        <taxon>Ostreidae</taxon>
        <taxon>Magallana</taxon>
    </lineage>
</organism>
<gene>
    <name evidence="1" type="ORF">CGI_10026871</name>
</gene>
<dbReference type="AlphaFoldDB" id="K1QLC1"/>